<keyword evidence="1" id="KW-1133">Transmembrane helix</keyword>
<keyword evidence="1" id="KW-0472">Membrane</keyword>
<evidence type="ECO:0000256" key="1">
    <source>
        <dbReference type="SAM" id="Phobius"/>
    </source>
</evidence>
<sequence length="44" mass="5356">MRILRYLLHLKYQIKLLLTFLLNFTEYRLDTGLFLLVGILLLFL</sequence>
<keyword evidence="1" id="KW-0812">Transmembrane</keyword>
<dbReference type="EMBL" id="LR778175">
    <property type="protein sequence ID" value="CAB1276594.1"/>
    <property type="molecule type" value="Genomic_DNA"/>
</dbReference>
<accession>A0A7G1QBB6</accession>
<protein>
    <submittedName>
        <fullName evidence="2">Uncharacterized protein</fullName>
    </submittedName>
</protein>
<feature type="transmembrane region" description="Helical" evidence="1">
    <location>
        <begin position="20"/>
        <end position="43"/>
    </location>
</feature>
<organism evidence="2 3">
    <name type="scientific">Candidatus Nitrosacidococcus tergens</name>
    <dbReference type="NCBI Taxonomy" id="553981"/>
    <lineage>
        <taxon>Bacteria</taxon>
        <taxon>Pseudomonadati</taxon>
        <taxon>Pseudomonadota</taxon>
        <taxon>Gammaproteobacteria</taxon>
        <taxon>Chromatiales</taxon>
        <taxon>Chromatiaceae</taxon>
        <taxon>Candidatus Nitrosacidococcus</taxon>
    </lineage>
</organism>
<keyword evidence="3" id="KW-1185">Reference proteome</keyword>
<proteinExistence type="predicted"/>
<dbReference type="KEGG" id="ntg:NSCAC_1249"/>
<reference evidence="2 3" key="1">
    <citation type="submission" date="2020-03" db="EMBL/GenBank/DDBJ databases">
        <authorList>
            <person name="Picone N."/>
        </authorList>
    </citation>
    <scope>NUCLEOTIDE SEQUENCE [LARGE SCALE GENOMIC DNA]</scope>
    <source>
        <strain evidence="2">NSCAC1</strain>
    </source>
</reference>
<evidence type="ECO:0000313" key="3">
    <source>
        <dbReference type="Proteomes" id="UP000516072"/>
    </source>
</evidence>
<dbReference type="Proteomes" id="UP000516072">
    <property type="component" value="Chromosome"/>
</dbReference>
<dbReference type="AlphaFoldDB" id="A0A7G1QBB6"/>
<name>A0A7G1QBB6_9GAMM</name>
<evidence type="ECO:0000313" key="2">
    <source>
        <dbReference type="EMBL" id="CAB1276594.1"/>
    </source>
</evidence>
<gene>
    <name evidence="2" type="ORF">NSCAC_1249</name>
</gene>